<dbReference type="RefSeq" id="WP_156413320.1">
    <property type="nucleotide sequence ID" value="NZ_JBHUFF010000008.1"/>
</dbReference>
<reference evidence="4" key="1">
    <citation type="journal article" date="2019" name="Int. J. Syst. Evol. Microbiol.">
        <title>The Global Catalogue of Microorganisms (GCM) 10K type strain sequencing project: providing services to taxonomists for standard genome sequencing and annotation.</title>
        <authorList>
            <consortium name="The Broad Institute Genomics Platform"/>
            <consortium name="The Broad Institute Genome Sequencing Center for Infectious Disease"/>
            <person name="Wu L."/>
            <person name="Ma J."/>
        </authorList>
    </citation>
    <scope>NUCLEOTIDE SEQUENCE [LARGE SCALE GENOMIC DNA]</scope>
    <source>
        <strain evidence="4">KCTC 42143</strain>
    </source>
</reference>
<comment type="caution">
    <text evidence="3">The sequence shown here is derived from an EMBL/GenBank/DDBJ whole genome shotgun (WGS) entry which is preliminary data.</text>
</comment>
<dbReference type="Gene3D" id="1.10.443.10">
    <property type="entry name" value="Intergrase catalytic core"/>
    <property type="match status" value="1"/>
</dbReference>
<dbReference type="SUPFAM" id="SSF56349">
    <property type="entry name" value="DNA breaking-rejoining enzymes"/>
    <property type="match status" value="1"/>
</dbReference>
<proteinExistence type="predicted"/>
<dbReference type="InterPro" id="IPR011010">
    <property type="entry name" value="DNA_brk_join_enz"/>
</dbReference>
<keyword evidence="1" id="KW-0233">DNA recombination</keyword>
<evidence type="ECO:0000259" key="2">
    <source>
        <dbReference type="PROSITE" id="PS51898"/>
    </source>
</evidence>
<dbReference type="Pfam" id="PF00589">
    <property type="entry name" value="Phage_integrase"/>
    <property type="match status" value="1"/>
</dbReference>
<evidence type="ECO:0000313" key="4">
    <source>
        <dbReference type="Proteomes" id="UP001597285"/>
    </source>
</evidence>
<name>A0ABW4NJZ9_9LACT</name>
<protein>
    <submittedName>
        <fullName evidence="3">Tyrosine-type recombinase/integrase</fullName>
    </submittedName>
</protein>
<accession>A0ABW4NJZ9</accession>
<evidence type="ECO:0000313" key="3">
    <source>
        <dbReference type="EMBL" id="MFD1798739.1"/>
    </source>
</evidence>
<dbReference type="InterPro" id="IPR013762">
    <property type="entry name" value="Integrase-like_cat_sf"/>
</dbReference>
<evidence type="ECO:0000256" key="1">
    <source>
        <dbReference type="ARBA" id="ARBA00023172"/>
    </source>
</evidence>
<organism evidence="3 4">
    <name type="scientific">Carnobacterium antarcticum</name>
    <dbReference type="NCBI Taxonomy" id="2126436"/>
    <lineage>
        <taxon>Bacteria</taxon>
        <taxon>Bacillati</taxon>
        <taxon>Bacillota</taxon>
        <taxon>Bacilli</taxon>
        <taxon>Lactobacillales</taxon>
        <taxon>Carnobacteriaceae</taxon>
        <taxon>Carnobacterium</taxon>
    </lineage>
</organism>
<dbReference type="InterPro" id="IPR002104">
    <property type="entry name" value="Integrase_catalytic"/>
</dbReference>
<dbReference type="Proteomes" id="UP001597285">
    <property type="component" value="Unassembled WGS sequence"/>
</dbReference>
<gene>
    <name evidence="3" type="ORF">ACFSBK_02550</name>
</gene>
<sequence>MIERYAKLAGVHRIQAKGLRHSHASYLINDFNVDILMLSKRLGHSGPEITLRHYSHMYPNRDEVIAENITGHINIQTSKTNQVKFNGNQSI</sequence>
<keyword evidence="4" id="KW-1185">Reference proteome</keyword>
<feature type="domain" description="Tyr recombinase" evidence="2">
    <location>
        <begin position="1"/>
        <end position="67"/>
    </location>
</feature>
<dbReference type="PROSITE" id="PS51898">
    <property type="entry name" value="TYR_RECOMBINASE"/>
    <property type="match status" value="1"/>
</dbReference>
<dbReference type="EMBL" id="JBHUFF010000008">
    <property type="protein sequence ID" value="MFD1798739.1"/>
    <property type="molecule type" value="Genomic_DNA"/>
</dbReference>